<dbReference type="InterPro" id="IPR002328">
    <property type="entry name" value="ADH_Zn_CS"/>
</dbReference>
<feature type="domain" description="Alcohol dehydrogenase-like C-terminal" evidence="6">
    <location>
        <begin position="197"/>
        <end position="267"/>
    </location>
</feature>
<protein>
    <submittedName>
        <fullName evidence="8">Threonine dehydrogenase and related Zn-dependent dehydrogenases</fullName>
    </submittedName>
</protein>
<dbReference type="InterPro" id="IPR036291">
    <property type="entry name" value="NAD(P)-bd_dom_sf"/>
</dbReference>
<dbReference type="Gene3D" id="3.40.50.720">
    <property type="entry name" value="NAD(P)-binding Rossmann-like Domain"/>
    <property type="match status" value="1"/>
</dbReference>
<dbReference type="SUPFAM" id="SSF51735">
    <property type="entry name" value="NAD(P)-binding Rossmann-fold domains"/>
    <property type="match status" value="1"/>
</dbReference>
<feature type="domain" description="Alcohol dehydrogenase-like N-terminal" evidence="7">
    <location>
        <begin position="25"/>
        <end position="158"/>
    </location>
</feature>
<dbReference type="Gene3D" id="3.90.180.10">
    <property type="entry name" value="Medium-chain alcohol dehydrogenases, catalytic domain"/>
    <property type="match status" value="1"/>
</dbReference>
<dbReference type="GO" id="GO:0008270">
    <property type="term" value="F:zinc ion binding"/>
    <property type="evidence" value="ECO:0007669"/>
    <property type="project" value="InterPro"/>
</dbReference>
<dbReference type="SUPFAM" id="SSF50129">
    <property type="entry name" value="GroES-like"/>
    <property type="match status" value="1"/>
</dbReference>
<dbReference type="PANTHER" id="PTHR42813">
    <property type="entry name" value="ZINC-TYPE ALCOHOL DEHYDROGENASE-LIKE"/>
    <property type="match status" value="1"/>
</dbReference>
<dbReference type="EMBL" id="CADCVL010000296">
    <property type="protein sequence ID" value="CAA9485517.1"/>
    <property type="molecule type" value="Genomic_DNA"/>
</dbReference>
<evidence type="ECO:0000256" key="5">
    <source>
        <dbReference type="RuleBase" id="RU361277"/>
    </source>
</evidence>
<reference evidence="8" key="1">
    <citation type="submission" date="2020-02" db="EMBL/GenBank/DDBJ databases">
        <authorList>
            <person name="Meier V. D."/>
        </authorList>
    </citation>
    <scope>NUCLEOTIDE SEQUENCE</scope>
    <source>
        <strain evidence="8">AVDCRST_MAG65</strain>
    </source>
</reference>
<dbReference type="InterPro" id="IPR013149">
    <property type="entry name" value="ADH-like_C"/>
</dbReference>
<dbReference type="GO" id="GO:0016491">
    <property type="term" value="F:oxidoreductase activity"/>
    <property type="evidence" value="ECO:0007669"/>
    <property type="project" value="UniProtKB-KW"/>
</dbReference>
<dbReference type="PROSITE" id="PS00059">
    <property type="entry name" value="ADH_ZINC"/>
    <property type="match status" value="1"/>
</dbReference>
<dbReference type="Pfam" id="PF00107">
    <property type="entry name" value="ADH_zinc_N"/>
    <property type="match status" value="1"/>
</dbReference>
<evidence type="ECO:0000256" key="1">
    <source>
        <dbReference type="ARBA" id="ARBA00001947"/>
    </source>
</evidence>
<evidence type="ECO:0000256" key="2">
    <source>
        <dbReference type="ARBA" id="ARBA00022723"/>
    </source>
</evidence>
<dbReference type="CDD" id="cd08283">
    <property type="entry name" value="FDH_like_1"/>
    <property type="match status" value="1"/>
</dbReference>
<dbReference type="AlphaFoldDB" id="A0A6J4S5Q5"/>
<comment type="similarity">
    <text evidence="5">Belongs to the zinc-containing alcohol dehydrogenase family.</text>
</comment>
<gene>
    <name evidence="8" type="ORF">AVDCRST_MAG65-1704</name>
</gene>
<keyword evidence="4" id="KW-0560">Oxidoreductase</keyword>
<name>A0A6J4S5Q5_9ACTN</name>
<organism evidence="8">
    <name type="scientific">uncultured Solirubrobacteraceae bacterium</name>
    <dbReference type="NCBI Taxonomy" id="1162706"/>
    <lineage>
        <taxon>Bacteria</taxon>
        <taxon>Bacillati</taxon>
        <taxon>Actinomycetota</taxon>
        <taxon>Thermoleophilia</taxon>
        <taxon>Solirubrobacterales</taxon>
        <taxon>Solirubrobacteraceae</taxon>
        <taxon>environmental samples</taxon>
    </lineage>
</organism>
<evidence type="ECO:0000256" key="4">
    <source>
        <dbReference type="ARBA" id="ARBA00023002"/>
    </source>
</evidence>
<evidence type="ECO:0000259" key="6">
    <source>
        <dbReference type="Pfam" id="PF00107"/>
    </source>
</evidence>
<proteinExistence type="inferred from homology"/>
<sequence length="398" mass="42706">MKAITWAGPNRVTCEETPDPSIVNPRDAILKVTATTICGSDLHLYDGYVPAMQRGDILGHEFMGEIVELGSRSAQTHRVGDRVVVSPMVACGACFFCEQDLYSMCDNGNPDASLAETLWGYSPCGIFGYSHLTGGYPGSHAEYIRVPYADTGAVKVPDGVSDTSALFTSDALSTGYFGADLCDLKGGEVVAVWGAGAVGLSAIASARLMGAERVIAIDRIPARLHVAAQKAGATDVLDYSKVGVVEALKEFTGGRGPDACIEAVGMEAHSGGRQAVYDRVKQATRLESDRPYALREAIQACRKGGTLSLLGVFGGFIDKFPIGALMNKGLQLRTGQVHAQRYIPRLLEHVERGELETAYFATHEMRLEQAQEAYQTFKQKHDECLRVVFRPHGAGVAA</sequence>
<dbReference type="InterPro" id="IPR011032">
    <property type="entry name" value="GroES-like_sf"/>
</dbReference>
<dbReference type="PANTHER" id="PTHR42813:SF2">
    <property type="entry name" value="DEHYDROGENASE, ZINC-CONTAINING, PUTATIVE (AFU_ORTHOLOGUE AFUA_2G02810)-RELATED"/>
    <property type="match status" value="1"/>
</dbReference>
<evidence type="ECO:0000259" key="7">
    <source>
        <dbReference type="Pfam" id="PF08240"/>
    </source>
</evidence>
<accession>A0A6J4S5Q5</accession>
<keyword evidence="3 5" id="KW-0862">Zinc</keyword>
<keyword evidence="2 5" id="KW-0479">Metal-binding</keyword>
<evidence type="ECO:0000313" key="8">
    <source>
        <dbReference type="EMBL" id="CAA9485517.1"/>
    </source>
</evidence>
<evidence type="ECO:0000256" key="3">
    <source>
        <dbReference type="ARBA" id="ARBA00022833"/>
    </source>
</evidence>
<dbReference type="Pfam" id="PF08240">
    <property type="entry name" value="ADH_N"/>
    <property type="match status" value="1"/>
</dbReference>
<comment type="cofactor">
    <cofactor evidence="1 5">
        <name>Zn(2+)</name>
        <dbReference type="ChEBI" id="CHEBI:29105"/>
    </cofactor>
</comment>
<dbReference type="InterPro" id="IPR013154">
    <property type="entry name" value="ADH-like_N"/>
</dbReference>